<name>A0A9P0JEX8_APHGO</name>
<keyword evidence="1" id="KW-1133">Transmembrane helix</keyword>
<evidence type="ECO:0000256" key="1">
    <source>
        <dbReference type="SAM" id="Phobius"/>
    </source>
</evidence>
<dbReference type="Proteomes" id="UP001154329">
    <property type="component" value="Chromosome 4"/>
</dbReference>
<dbReference type="EMBL" id="OU899037">
    <property type="protein sequence ID" value="CAH1736998.1"/>
    <property type="molecule type" value="Genomic_DNA"/>
</dbReference>
<organism evidence="2 3">
    <name type="scientific">Aphis gossypii</name>
    <name type="common">Cotton aphid</name>
    <dbReference type="NCBI Taxonomy" id="80765"/>
    <lineage>
        <taxon>Eukaryota</taxon>
        <taxon>Metazoa</taxon>
        <taxon>Ecdysozoa</taxon>
        <taxon>Arthropoda</taxon>
        <taxon>Hexapoda</taxon>
        <taxon>Insecta</taxon>
        <taxon>Pterygota</taxon>
        <taxon>Neoptera</taxon>
        <taxon>Paraneoptera</taxon>
        <taxon>Hemiptera</taxon>
        <taxon>Sternorrhyncha</taxon>
        <taxon>Aphidomorpha</taxon>
        <taxon>Aphidoidea</taxon>
        <taxon>Aphididae</taxon>
        <taxon>Aphidini</taxon>
        <taxon>Aphis</taxon>
        <taxon>Aphis</taxon>
    </lineage>
</organism>
<feature type="transmembrane region" description="Helical" evidence="1">
    <location>
        <begin position="32"/>
        <end position="49"/>
    </location>
</feature>
<sequence>MARNLSCIITIEDDYYLQTKGKPQKHFNMKNTLLYVTLICSLINLVCTLKGQRRTMQEQKNIDDIKVILKDLRNVSTIIDNYEKNLNNSSVTPHDVSSMAAIKTAYDFIYSTLGKVFNKGAAPSNSINGTKNHIYNASNGSSIQTNNNYNITIVNSKNKTT</sequence>
<accession>A0A9P0JEX8</accession>
<protein>
    <submittedName>
        <fullName evidence="2">Uncharacterized protein</fullName>
    </submittedName>
</protein>
<keyword evidence="1" id="KW-0472">Membrane</keyword>
<evidence type="ECO:0000313" key="3">
    <source>
        <dbReference type="Proteomes" id="UP001154329"/>
    </source>
</evidence>
<proteinExistence type="predicted"/>
<reference evidence="2" key="1">
    <citation type="submission" date="2022-02" db="EMBL/GenBank/DDBJ databases">
        <authorList>
            <person name="King R."/>
        </authorList>
    </citation>
    <scope>NUCLEOTIDE SEQUENCE</scope>
</reference>
<dbReference type="AlphaFoldDB" id="A0A9P0JEX8"/>
<gene>
    <name evidence="2" type="ORF">APHIGO_LOCUS10613</name>
</gene>
<keyword evidence="1" id="KW-0812">Transmembrane</keyword>
<keyword evidence="3" id="KW-1185">Reference proteome</keyword>
<reference evidence="2" key="2">
    <citation type="submission" date="2022-10" db="EMBL/GenBank/DDBJ databases">
        <authorList>
            <consortium name="ENA_rothamsted_submissions"/>
            <consortium name="culmorum"/>
            <person name="King R."/>
        </authorList>
    </citation>
    <scope>NUCLEOTIDE SEQUENCE</scope>
</reference>
<evidence type="ECO:0000313" key="2">
    <source>
        <dbReference type="EMBL" id="CAH1736998.1"/>
    </source>
</evidence>